<dbReference type="GO" id="GO:0016874">
    <property type="term" value="F:ligase activity"/>
    <property type="evidence" value="ECO:0007669"/>
    <property type="project" value="UniProtKB-KW"/>
</dbReference>
<keyword evidence="3" id="KW-0436">Ligase</keyword>
<dbReference type="Pfam" id="PF00501">
    <property type="entry name" value="AMP-binding"/>
    <property type="match status" value="1"/>
</dbReference>
<dbReference type="InterPro" id="IPR028154">
    <property type="entry name" value="AMP-dep_Lig_C"/>
</dbReference>
<dbReference type="Proteomes" id="UP001596074">
    <property type="component" value="Unassembled WGS sequence"/>
</dbReference>
<keyword evidence="4" id="KW-1185">Reference proteome</keyword>
<proteinExistence type="predicted"/>
<dbReference type="EMBL" id="JBHSON010000009">
    <property type="protein sequence ID" value="MFC5745578.1"/>
    <property type="molecule type" value="Genomic_DNA"/>
</dbReference>
<protein>
    <submittedName>
        <fullName evidence="3">Phenylacetate--CoA ligase family protein</fullName>
    </submittedName>
</protein>
<dbReference type="Pfam" id="PF14535">
    <property type="entry name" value="AMP-binding_C_2"/>
    <property type="match status" value="1"/>
</dbReference>
<feature type="domain" description="AMP-dependent synthetase/ligase" evidence="1">
    <location>
        <begin position="104"/>
        <end position="299"/>
    </location>
</feature>
<dbReference type="SUPFAM" id="SSF56801">
    <property type="entry name" value="Acetyl-CoA synthetase-like"/>
    <property type="match status" value="1"/>
</dbReference>
<dbReference type="InterPro" id="IPR000873">
    <property type="entry name" value="AMP-dep_synth/lig_dom"/>
</dbReference>
<sequence length="446" mass="48285">MNDGPSSELPDYRINDPKLGELPAAQLRKLQSERLVAMVGHVYRRAPFWRRKLDATGVGPSDITGIQDIRRLPTCDKNELLAEQEADPPFGGYTCTPAAHWVRYFTTSGTTGRPLRRVFSSRDWRQVLDWAARKPALVHAGERVLLTTPVDGLMGATIITEAVQAQGGLVVQAGTRTDLHKVEAIAELRPVMVTGSPSYLLHLGQVAADAGIDLRACGVRVIWAFGEPGCAVEATNRALREQFGARTLLDGLGMTELLPLGGNCPHSTDQHLNDDCFFTECLHPDRDEPVPPGELGELTYTNLISDTHPLLRYRSGDLGVLSDGSPCACGSTHTRIVGSVQGRTDDMIWYRGANIFPSAVEAVVRSLPGLGTEYRLLRSEGSSTLTIQVEAADPIDAAARAALAETTSEALQNGVRERIPVQVLAPGELPRADGLHKTRRVVDASP</sequence>
<accession>A0ABW0ZTA9</accession>
<feature type="domain" description="AMP-dependent ligase C-terminal" evidence="2">
    <location>
        <begin position="352"/>
        <end position="444"/>
    </location>
</feature>
<evidence type="ECO:0000313" key="3">
    <source>
        <dbReference type="EMBL" id="MFC5745578.1"/>
    </source>
</evidence>
<dbReference type="Gene3D" id="3.30.300.30">
    <property type="match status" value="1"/>
</dbReference>
<reference evidence="4" key="1">
    <citation type="journal article" date="2019" name="Int. J. Syst. Evol. Microbiol.">
        <title>The Global Catalogue of Microorganisms (GCM) 10K type strain sequencing project: providing services to taxonomists for standard genome sequencing and annotation.</title>
        <authorList>
            <consortium name="The Broad Institute Genomics Platform"/>
            <consortium name="The Broad Institute Genome Sequencing Center for Infectious Disease"/>
            <person name="Wu L."/>
            <person name="Ma J."/>
        </authorList>
    </citation>
    <scope>NUCLEOTIDE SEQUENCE [LARGE SCALE GENOMIC DNA]</scope>
    <source>
        <strain evidence="4">KCTC 42087</strain>
    </source>
</reference>
<comment type="caution">
    <text evidence="3">The sequence shown here is derived from an EMBL/GenBank/DDBJ whole genome shotgun (WGS) entry which is preliminary data.</text>
</comment>
<gene>
    <name evidence="3" type="ORF">ACFPZN_08165</name>
</gene>
<dbReference type="PANTHER" id="PTHR43845">
    <property type="entry name" value="BLR5969 PROTEIN"/>
    <property type="match status" value="1"/>
</dbReference>
<dbReference type="PANTHER" id="PTHR43845:SF1">
    <property type="entry name" value="BLR5969 PROTEIN"/>
    <property type="match status" value="1"/>
</dbReference>
<dbReference type="Gene3D" id="3.40.50.12780">
    <property type="entry name" value="N-terminal domain of ligase-like"/>
    <property type="match status" value="1"/>
</dbReference>
<evidence type="ECO:0000259" key="1">
    <source>
        <dbReference type="Pfam" id="PF00501"/>
    </source>
</evidence>
<evidence type="ECO:0000313" key="4">
    <source>
        <dbReference type="Proteomes" id="UP001596074"/>
    </source>
</evidence>
<dbReference type="RefSeq" id="WP_378281204.1">
    <property type="nucleotide sequence ID" value="NZ_JBHSON010000009.1"/>
</dbReference>
<evidence type="ECO:0000259" key="2">
    <source>
        <dbReference type="Pfam" id="PF14535"/>
    </source>
</evidence>
<organism evidence="3 4">
    <name type="scientific">Actinomadura rugatobispora</name>
    <dbReference type="NCBI Taxonomy" id="1994"/>
    <lineage>
        <taxon>Bacteria</taxon>
        <taxon>Bacillati</taxon>
        <taxon>Actinomycetota</taxon>
        <taxon>Actinomycetes</taxon>
        <taxon>Streptosporangiales</taxon>
        <taxon>Thermomonosporaceae</taxon>
        <taxon>Actinomadura</taxon>
    </lineage>
</organism>
<name>A0ABW0ZTA9_9ACTN</name>
<dbReference type="InterPro" id="IPR045851">
    <property type="entry name" value="AMP-bd_C_sf"/>
</dbReference>
<dbReference type="InterPro" id="IPR042099">
    <property type="entry name" value="ANL_N_sf"/>
</dbReference>